<dbReference type="InterPro" id="IPR050188">
    <property type="entry name" value="RluA_PseudoU_synthase"/>
</dbReference>
<dbReference type="CDD" id="cd02869">
    <property type="entry name" value="PseudoU_synth_RluA_like"/>
    <property type="match status" value="1"/>
</dbReference>
<evidence type="ECO:0000259" key="16">
    <source>
        <dbReference type="Pfam" id="PF00849"/>
    </source>
</evidence>
<dbReference type="Proteomes" id="UP000824150">
    <property type="component" value="Unassembled WGS sequence"/>
</dbReference>
<evidence type="ECO:0000256" key="3">
    <source>
        <dbReference type="ARBA" id="ARBA00022694"/>
    </source>
</evidence>
<dbReference type="Gene3D" id="3.30.2350.10">
    <property type="entry name" value="Pseudouridine synthase"/>
    <property type="match status" value="1"/>
</dbReference>
<protein>
    <recommendedName>
        <fullName evidence="10">Dual-specificity RNA pseudouridine synthase RluA</fullName>
        <ecNumber evidence="8">5.4.99.28</ecNumber>
        <ecNumber evidence="9">5.4.99.29</ecNumber>
    </recommendedName>
    <alternativeName>
        <fullName evidence="11">23S rRNA pseudouridine(746) synthase</fullName>
    </alternativeName>
    <alternativeName>
        <fullName evidence="14">Ribosomal large subunit pseudouridine synthase A</fullName>
    </alternativeName>
    <alternativeName>
        <fullName evidence="13">rRNA pseudouridylate synthase A</fullName>
    </alternativeName>
    <alternativeName>
        <fullName evidence="15">rRNA-uridine isomerase A</fullName>
    </alternativeName>
    <alternativeName>
        <fullName evidence="12">tRNA pseudouridine(32) synthase</fullName>
    </alternativeName>
</protein>
<gene>
    <name evidence="17" type="ORF">IAA31_04385</name>
</gene>
<evidence type="ECO:0000256" key="11">
    <source>
        <dbReference type="ARBA" id="ARBA00041266"/>
    </source>
</evidence>
<dbReference type="GO" id="GO:0160151">
    <property type="term" value="F:tRNA pseudouridine(32) synthase activity"/>
    <property type="evidence" value="ECO:0007669"/>
    <property type="project" value="UniProtKB-EC"/>
</dbReference>
<evidence type="ECO:0000256" key="8">
    <source>
        <dbReference type="ARBA" id="ARBA00038944"/>
    </source>
</evidence>
<dbReference type="Pfam" id="PF00849">
    <property type="entry name" value="PseudoU_synth_2"/>
    <property type="match status" value="1"/>
</dbReference>
<dbReference type="InterPro" id="IPR006145">
    <property type="entry name" value="PsdUridine_synth_RsuA/RluA"/>
</dbReference>
<comment type="function">
    <text evidence="7">Dual specificity enzyme that catalyzes the synthesis of pseudouridine from uracil-746 in 23S ribosomal RNA and from uracil-32 in the anticodon stem and loop of transfer RNAs.</text>
</comment>
<evidence type="ECO:0000256" key="2">
    <source>
        <dbReference type="ARBA" id="ARBA00022552"/>
    </source>
</evidence>
<feature type="domain" description="Pseudouridine synthase RsuA/RluA-like" evidence="16">
    <location>
        <begin position="28"/>
        <end position="174"/>
    </location>
</feature>
<dbReference type="GO" id="GO:0000455">
    <property type="term" value="P:enzyme-directed rRNA pseudouridine synthesis"/>
    <property type="evidence" value="ECO:0007669"/>
    <property type="project" value="TreeGrafter"/>
</dbReference>
<dbReference type="InterPro" id="IPR020103">
    <property type="entry name" value="PsdUridine_synth_cat_dom_sf"/>
</dbReference>
<comment type="caution">
    <text evidence="17">The sequence shown here is derived from an EMBL/GenBank/DDBJ whole genome shotgun (WGS) entry which is preliminary data.</text>
</comment>
<sequence>MNAPVNAPFKYDPPLVPFLDVLYQDDAIMVVIKPSGLLSVPGRLPQYHDSVLSRVRSSYPEAQAVHRLDLGTSGVLVVGLCKEAISKLGKQFMQRETKKVYIAQVAGLMSGSGHIDLPLRTDWENRPYQIVDFKDGRPAQTDYEVIGINETRQTSLVRLHPLTGRSHQLRVHLKEQGHPILGDHLYAPQEVFKASPRLNLHARYLSFRHPISDDIMEFECTTDFEQAFWSTGGVA</sequence>
<dbReference type="PROSITE" id="PS01129">
    <property type="entry name" value="PSI_RLU"/>
    <property type="match status" value="1"/>
</dbReference>
<name>A0A9E2NS29_9GAMM</name>
<dbReference type="SUPFAM" id="SSF55120">
    <property type="entry name" value="Pseudouridine synthase"/>
    <property type="match status" value="1"/>
</dbReference>
<keyword evidence="2" id="KW-0698">rRNA processing</keyword>
<evidence type="ECO:0000256" key="1">
    <source>
        <dbReference type="ARBA" id="ARBA00010876"/>
    </source>
</evidence>
<reference evidence="17" key="2">
    <citation type="submission" date="2021-04" db="EMBL/GenBank/DDBJ databases">
        <authorList>
            <person name="Gilroy R."/>
        </authorList>
    </citation>
    <scope>NUCLEOTIDE SEQUENCE</scope>
    <source>
        <strain evidence="17">687</strain>
    </source>
</reference>
<evidence type="ECO:0000313" key="18">
    <source>
        <dbReference type="Proteomes" id="UP000824150"/>
    </source>
</evidence>
<evidence type="ECO:0000256" key="4">
    <source>
        <dbReference type="ARBA" id="ARBA00023235"/>
    </source>
</evidence>
<dbReference type="GO" id="GO:0003723">
    <property type="term" value="F:RNA binding"/>
    <property type="evidence" value="ECO:0007669"/>
    <property type="project" value="InterPro"/>
</dbReference>
<dbReference type="EMBL" id="JAHLFG010000045">
    <property type="protein sequence ID" value="MBU3826712.1"/>
    <property type="molecule type" value="Genomic_DNA"/>
</dbReference>
<evidence type="ECO:0000256" key="10">
    <source>
        <dbReference type="ARBA" id="ARBA00039988"/>
    </source>
</evidence>
<organism evidence="17 18">
    <name type="scientific">Candidatus Anaerobiospirillum merdipullorum</name>
    <dbReference type="NCBI Taxonomy" id="2838450"/>
    <lineage>
        <taxon>Bacteria</taxon>
        <taxon>Pseudomonadati</taxon>
        <taxon>Pseudomonadota</taxon>
        <taxon>Gammaproteobacteria</taxon>
        <taxon>Aeromonadales</taxon>
        <taxon>Succinivibrionaceae</taxon>
        <taxon>Anaerobiospirillum</taxon>
    </lineage>
</organism>
<dbReference type="GO" id="GO:0008033">
    <property type="term" value="P:tRNA processing"/>
    <property type="evidence" value="ECO:0007669"/>
    <property type="project" value="UniProtKB-KW"/>
</dbReference>
<evidence type="ECO:0000256" key="9">
    <source>
        <dbReference type="ARBA" id="ARBA00038945"/>
    </source>
</evidence>
<evidence type="ECO:0000256" key="13">
    <source>
        <dbReference type="ARBA" id="ARBA00042844"/>
    </source>
</evidence>
<dbReference type="AlphaFoldDB" id="A0A9E2NS29"/>
<reference evidence="17" key="1">
    <citation type="journal article" date="2021" name="PeerJ">
        <title>Extensive microbial diversity within the chicken gut microbiome revealed by metagenomics and culture.</title>
        <authorList>
            <person name="Gilroy R."/>
            <person name="Ravi A."/>
            <person name="Getino M."/>
            <person name="Pursley I."/>
            <person name="Horton D.L."/>
            <person name="Alikhan N.F."/>
            <person name="Baker D."/>
            <person name="Gharbi K."/>
            <person name="Hall N."/>
            <person name="Watson M."/>
            <person name="Adriaenssens E.M."/>
            <person name="Foster-Nyarko E."/>
            <person name="Jarju S."/>
            <person name="Secka A."/>
            <person name="Antonio M."/>
            <person name="Oren A."/>
            <person name="Chaudhuri R.R."/>
            <person name="La Ragione R."/>
            <person name="Hildebrand F."/>
            <person name="Pallen M.J."/>
        </authorList>
    </citation>
    <scope>NUCLEOTIDE SEQUENCE</scope>
    <source>
        <strain evidence="17">687</strain>
    </source>
</reference>
<comment type="catalytic activity">
    <reaction evidence="6">
        <text>uridine(746) in 23S rRNA = pseudouridine(746) in 23S rRNA</text>
        <dbReference type="Rhea" id="RHEA:42548"/>
        <dbReference type="Rhea" id="RHEA-COMP:10109"/>
        <dbReference type="Rhea" id="RHEA-COMP:10110"/>
        <dbReference type="ChEBI" id="CHEBI:65314"/>
        <dbReference type="ChEBI" id="CHEBI:65315"/>
        <dbReference type="EC" id="5.4.99.29"/>
    </reaction>
</comment>
<evidence type="ECO:0000256" key="15">
    <source>
        <dbReference type="ARBA" id="ARBA00043143"/>
    </source>
</evidence>
<keyword evidence="4" id="KW-0413">Isomerase</keyword>
<evidence type="ECO:0000256" key="14">
    <source>
        <dbReference type="ARBA" id="ARBA00042883"/>
    </source>
</evidence>
<accession>A0A9E2NS29</accession>
<dbReference type="PANTHER" id="PTHR21600">
    <property type="entry name" value="MITOCHONDRIAL RNA PSEUDOURIDINE SYNTHASE"/>
    <property type="match status" value="1"/>
</dbReference>
<keyword evidence="3" id="KW-0819">tRNA processing</keyword>
<proteinExistence type="inferred from homology"/>
<dbReference type="GO" id="GO:0160142">
    <property type="term" value="F:23S rRNA pseudouridine(746) synthase activity"/>
    <property type="evidence" value="ECO:0007669"/>
    <property type="project" value="UniProtKB-EC"/>
</dbReference>
<comment type="similarity">
    <text evidence="1">Belongs to the pseudouridine synthase RluA family.</text>
</comment>
<evidence type="ECO:0000256" key="7">
    <source>
        <dbReference type="ARBA" id="ARBA00037305"/>
    </source>
</evidence>
<evidence type="ECO:0000256" key="5">
    <source>
        <dbReference type="ARBA" id="ARBA00036184"/>
    </source>
</evidence>
<dbReference type="EC" id="5.4.99.29" evidence="9"/>
<evidence type="ECO:0000313" key="17">
    <source>
        <dbReference type="EMBL" id="MBU3826712.1"/>
    </source>
</evidence>
<dbReference type="EC" id="5.4.99.28" evidence="8"/>
<comment type="catalytic activity">
    <reaction evidence="5">
        <text>uridine(32) in tRNA = pseudouridine(32) in tRNA</text>
        <dbReference type="Rhea" id="RHEA:42544"/>
        <dbReference type="Rhea" id="RHEA-COMP:10107"/>
        <dbReference type="Rhea" id="RHEA-COMP:10108"/>
        <dbReference type="ChEBI" id="CHEBI:65314"/>
        <dbReference type="ChEBI" id="CHEBI:65315"/>
        <dbReference type="EC" id="5.4.99.28"/>
    </reaction>
</comment>
<dbReference type="InterPro" id="IPR006224">
    <property type="entry name" value="PsdUridine_synth_RluA-like_CS"/>
</dbReference>
<dbReference type="PANTHER" id="PTHR21600:SF91">
    <property type="entry name" value="DUAL-SPECIFICITY RNA PSEUDOURIDINE SYNTHASE RLUA"/>
    <property type="match status" value="1"/>
</dbReference>
<evidence type="ECO:0000256" key="12">
    <source>
        <dbReference type="ARBA" id="ARBA00042372"/>
    </source>
</evidence>
<evidence type="ECO:0000256" key="6">
    <source>
        <dbReference type="ARBA" id="ARBA00036916"/>
    </source>
</evidence>